<organism evidence="13 14">
    <name type="scientific">Ciona intestinalis</name>
    <name type="common">Transparent sea squirt</name>
    <name type="synonym">Ascidia intestinalis</name>
    <dbReference type="NCBI Taxonomy" id="7719"/>
    <lineage>
        <taxon>Eukaryota</taxon>
        <taxon>Metazoa</taxon>
        <taxon>Chordata</taxon>
        <taxon>Tunicata</taxon>
        <taxon>Ascidiacea</taxon>
        <taxon>Phlebobranchia</taxon>
        <taxon>Cionidae</taxon>
        <taxon>Ciona</taxon>
    </lineage>
</organism>
<dbReference type="PROSITE" id="PS00018">
    <property type="entry name" value="EF_HAND_1"/>
    <property type="match status" value="3"/>
</dbReference>
<evidence type="ECO:0000259" key="12">
    <source>
        <dbReference type="PROSITE" id="PS50222"/>
    </source>
</evidence>
<dbReference type="HOGENOM" id="CLU_044718_1_0_1"/>
<reference evidence="13" key="2">
    <citation type="journal article" date="2008" name="Genome Biol.">
        <title>Improved genome assembly and evidence-based global gene model set for the chordate Ciona intestinalis: new insight into intron and operon populations.</title>
        <authorList>
            <person name="Satou Y."/>
            <person name="Mineta K."/>
            <person name="Ogasawara M."/>
            <person name="Sasakura Y."/>
            <person name="Shoguchi E."/>
            <person name="Ueno K."/>
            <person name="Yamada L."/>
            <person name="Matsumoto J."/>
            <person name="Wasserscheid J."/>
            <person name="Dewar K."/>
            <person name="Wiley G.B."/>
            <person name="Macmil S.L."/>
            <person name="Roe B.A."/>
            <person name="Zeller R.W."/>
            <person name="Hastings K.E."/>
            <person name="Lemaire P."/>
            <person name="Lindquist E."/>
            <person name="Endo T."/>
            <person name="Hotta K."/>
            <person name="Inaba K."/>
        </authorList>
    </citation>
    <scope>NUCLEOTIDE SEQUENCE [LARGE SCALE GENOMIC DNA]</scope>
    <source>
        <strain evidence="13">wild type</strain>
    </source>
</reference>
<dbReference type="EMBL" id="EAAA01000178">
    <property type="status" value="NOT_ANNOTATED_CDS"/>
    <property type="molecule type" value="Genomic_DNA"/>
</dbReference>
<evidence type="ECO:0000256" key="4">
    <source>
        <dbReference type="ARBA" id="ARBA00022737"/>
    </source>
</evidence>
<dbReference type="PROSITE" id="PS50222">
    <property type="entry name" value="EF_HAND_2"/>
    <property type="match status" value="3"/>
</dbReference>
<reference evidence="13" key="4">
    <citation type="submission" date="2025-09" db="UniProtKB">
        <authorList>
            <consortium name="Ensembl"/>
        </authorList>
    </citation>
    <scope>IDENTIFICATION</scope>
</reference>
<dbReference type="InterPro" id="IPR018247">
    <property type="entry name" value="EF_Hand_1_Ca_BS"/>
</dbReference>
<accession>F7A934</accession>
<reference evidence="13" key="3">
    <citation type="submission" date="2025-08" db="UniProtKB">
        <authorList>
            <consortium name="Ensembl"/>
        </authorList>
    </citation>
    <scope>IDENTIFICATION</scope>
</reference>
<evidence type="ECO:0000256" key="3">
    <source>
        <dbReference type="ARBA" id="ARBA00022729"/>
    </source>
</evidence>
<keyword evidence="6" id="KW-0333">Golgi apparatus</keyword>
<dbReference type="CDD" id="cd16225">
    <property type="entry name" value="EFh_CREC_cab45"/>
    <property type="match status" value="1"/>
</dbReference>
<dbReference type="PANTHER" id="PTHR10827:SF98">
    <property type="entry name" value="45 KDA CALCIUM-BINDING PROTEIN"/>
    <property type="match status" value="1"/>
</dbReference>
<dbReference type="Ensembl" id="ENSCINT00000009366.3">
    <property type="protein sequence ID" value="ENSCINP00000009366.3"/>
    <property type="gene ID" value="ENSCING00000004534.3"/>
</dbReference>
<keyword evidence="3" id="KW-0732">Signal</keyword>
<dbReference type="InParanoid" id="F7A934"/>
<dbReference type="FunFam" id="1.10.238.10:FF:000120">
    <property type="entry name" value="45 kDa calcium-binding protein"/>
    <property type="match status" value="1"/>
</dbReference>
<dbReference type="FunFam" id="1.10.238.10:FF:000195">
    <property type="entry name" value="45 kDa calcium-binding protein"/>
    <property type="match status" value="1"/>
</dbReference>
<dbReference type="Pfam" id="PF13499">
    <property type="entry name" value="EF-hand_7"/>
    <property type="match status" value="1"/>
</dbReference>
<reference evidence="14" key="1">
    <citation type="journal article" date="2002" name="Science">
        <title>The draft genome of Ciona intestinalis: insights into chordate and vertebrate origins.</title>
        <authorList>
            <person name="Dehal P."/>
            <person name="Satou Y."/>
            <person name="Campbell R.K."/>
            <person name="Chapman J."/>
            <person name="Degnan B."/>
            <person name="De Tomaso A."/>
            <person name="Davidson B."/>
            <person name="Di Gregorio A."/>
            <person name="Gelpke M."/>
            <person name="Goodstein D.M."/>
            <person name="Harafuji N."/>
            <person name="Hastings K.E."/>
            <person name="Ho I."/>
            <person name="Hotta K."/>
            <person name="Huang W."/>
            <person name="Kawashima T."/>
            <person name="Lemaire P."/>
            <person name="Martinez D."/>
            <person name="Meinertzhagen I.A."/>
            <person name="Necula S."/>
            <person name="Nonaka M."/>
            <person name="Putnam N."/>
            <person name="Rash S."/>
            <person name="Saiga H."/>
            <person name="Satake M."/>
            <person name="Terry A."/>
            <person name="Yamada L."/>
            <person name="Wang H.G."/>
            <person name="Awazu S."/>
            <person name="Azumi K."/>
            <person name="Boore J."/>
            <person name="Branno M."/>
            <person name="Chin-Bow S."/>
            <person name="DeSantis R."/>
            <person name="Doyle S."/>
            <person name="Francino P."/>
            <person name="Keys D.N."/>
            <person name="Haga S."/>
            <person name="Hayashi H."/>
            <person name="Hino K."/>
            <person name="Imai K.S."/>
            <person name="Inaba K."/>
            <person name="Kano S."/>
            <person name="Kobayashi K."/>
            <person name="Kobayashi M."/>
            <person name="Lee B.I."/>
            <person name="Makabe K.W."/>
            <person name="Manohar C."/>
            <person name="Matassi G."/>
            <person name="Medina M."/>
            <person name="Mochizuki Y."/>
            <person name="Mount S."/>
            <person name="Morishita T."/>
            <person name="Miura S."/>
            <person name="Nakayama A."/>
            <person name="Nishizaka S."/>
            <person name="Nomoto H."/>
            <person name="Ohta F."/>
            <person name="Oishi K."/>
            <person name="Rigoutsos I."/>
            <person name="Sano M."/>
            <person name="Sasaki A."/>
            <person name="Sasakura Y."/>
            <person name="Shoguchi E."/>
            <person name="Shin-i T."/>
            <person name="Spagnuolo A."/>
            <person name="Stainier D."/>
            <person name="Suzuki M.M."/>
            <person name="Tassy O."/>
            <person name="Takatori N."/>
            <person name="Tokuoka M."/>
            <person name="Yagi K."/>
            <person name="Yoshizaki F."/>
            <person name="Wada S."/>
            <person name="Zhang C."/>
            <person name="Hyatt P.D."/>
            <person name="Larimer F."/>
            <person name="Detter C."/>
            <person name="Doggett N."/>
            <person name="Glavina T."/>
            <person name="Hawkins T."/>
            <person name="Richardson P."/>
            <person name="Lucas S."/>
            <person name="Kohara Y."/>
            <person name="Levine M."/>
            <person name="Satoh N."/>
            <person name="Rokhsar D.S."/>
        </authorList>
    </citation>
    <scope>NUCLEOTIDE SEQUENCE [LARGE SCALE GENOMIC DNA]</scope>
</reference>
<name>F7A934_CIOIN</name>
<keyword evidence="2" id="KW-0479">Metal-binding</keyword>
<comment type="subcellular location">
    <subcellularLocation>
        <location evidence="8">Golgi apparatus lumen</location>
    </subcellularLocation>
</comment>
<dbReference type="InterPro" id="IPR027240">
    <property type="entry name" value="CAB45_EFh"/>
</dbReference>
<dbReference type="Proteomes" id="UP000008144">
    <property type="component" value="Chromosome 1"/>
</dbReference>
<keyword evidence="14" id="KW-1185">Reference proteome</keyword>
<keyword evidence="7" id="KW-0325">Glycoprotein</keyword>
<evidence type="ECO:0000256" key="1">
    <source>
        <dbReference type="ARBA" id="ARBA00006431"/>
    </source>
</evidence>
<feature type="domain" description="EF-hand" evidence="12">
    <location>
        <begin position="141"/>
        <end position="176"/>
    </location>
</feature>
<keyword evidence="4" id="KW-0677">Repeat</keyword>
<dbReference type="GO" id="GO:0005796">
    <property type="term" value="C:Golgi lumen"/>
    <property type="evidence" value="ECO:0007669"/>
    <property type="project" value="UniProtKB-SubCell"/>
</dbReference>
<dbReference type="EMBL" id="EAAA01000179">
    <property type="status" value="NOT_ANNOTATED_CDS"/>
    <property type="molecule type" value="Genomic_DNA"/>
</dbReference>
<dbReference type="GO" id="GO:0005783">
    <property type="term" value="C:endoplasmic reticulum"/>
    <property type="evidence" value="ECO:0000318"/>
    <property type="project" value="GO_Central"/>
</dbReference>
<evidence type="ECO:0000256" key="8">
    <source>
        <dbReference type="ARBA" id="ARBA00023769"/>
    </source>
</evidence>
<sequence length="363" mass="42528">RFSKKYIVLAMYAVKVLFYVLLISFYLEICHCKSILMVKEKKKAKEDGDENQRLPDVEIAPPKHLDAMKFGRDGNLNSNYHKEVFLGEEVKKFENGEYELKEQKNQLIKMFKLIDENGDGSLDEAELSKWVLHKTKEHFSEAKQENEQKFKELDTDNDGNVTWNEYLTEFLSRKNYSRVEVAEKLRNKVKIEVDAKVRDEVDDVHDKWLQASNDGDSNMSVSEFLDFQHPETGREMLEYLVQDFLHDMGIDVDGDEVLTIQEYISVGSDVDVDTQDDDWAKERRNEFRNVIDQNKDGKVTKEELKRYLDPMSEAMAQQEARQLIGFGDENFDMKLSLKELLENSEYYTGSKLYNYARSVHDDL</sequence>
<evidence type="ECO:0000313" key="13">
    <source>
        <dbReference type="Ensembl" id="ENSCINP00000009366.3"/>
    </source>
</evidence>
<keyword evidence="11" id="KW-1133">Transmembrane helix</keyword>
<dbReference type="GO" id="GO:0017156">
    <property type="term" value="P:calcium-ion regulated exocytosis"/>
    <property type="evidence" value="ECO:0000318"/>
    <property type="project" value="GO_Central"/>
</dbReference>
<evidence type="ECO:0000313" key="14">
    <source>
        <dbReference type="Proteomes" id="UP000008144"/>
    </source>
</evidence>
<comment type="similarity">
    <text evidence="1">Belongs to the CREC family.</text>
</comment>
<evidence type="ECO:0000256" key="5">
    <source>
        <dbReference type="ARBA" id="ARBA00022837"/>
    </source>
</evidence>
<dbReference type="OMA" id="MNEYSAL"/>
<protein>
    <recommendedName>
        <fullName evidence="9">45 kDa calcium-binding protein</fullName>
    </recommendedName>
    <alternativeName>
        <fullName evidence="10">Stromal cell-derived factor 4</fullName>
    </alternativeName>
</protein>
<dbReference type="FunCoup" id="F7A934">
    <property type="interactions" value="59"/>
</dbReference>
<feature type="domain" description="EF-hand" evidence="12">
    <location>
        <begin position="289"/>
        <end position="314"/>
    </location>
</feature>
<keyword evidence="5" id="KW-0106">Calcium</keyword>
<dbReference type="AlphaFoldDB" id="F7A934"/>
<dbReference type="GO" id="GO:0005509">
    <property type="term" value="F:calcium ion binding"/>
    <property type="evidence" value="ECO:0000318"/>
    <property type="project" value="GO_Central"/>
</dbReference>
<dbReference type="Pfam" id="PF13202">
    <property type="entry name" value="EF-hand_5"/>
    <property type="match status" value="1"/>
</dbReference>
<evidence type="ECO:0000256" key="9">
    <source>
        <dbReference type="ARBA" id="ARBA00023817"/>
    </source>
</evidence>
<feature type="domain" description="EF-hand" evidence="12">
    <location>
        <begin position="102"/>
        <end position="137"/>
    </location>
</feature>
<dbReference type="GeneTree" id="ENSGT01010000222360"/>
<evidence type="ECO:0000256" key="6">
    <source>
        <dbReference type="ARBA" id="ARBA00023034"/>
    </source>
</evidence>
<evidence type="ECO:0000256" key="7">
    <source>
        <dbReference type="ARBA" id="ARBA00023180"/>
    </source>
</evidence>
<evidence type="ECO:0000256" key="10">
    <source>
        <dbReference type="ARBA" id="ARBA00031511"/>
    </source>
</evidence>
<keyword evidence="11" id="KW-0812">Transmembrane</keyword>
<evidence type="ECO:0000256" key="2">
    <source>
        <dbReference type="ARBA" id="ARBA00022723"/>
    </source>
</evidence>
<keyword evidence="11" id="KW-0472">Membrane</keyword>
<proteinExistence type="inferred from homology"/>
<dbReference type="InterPro" id="IPR002048">
    <property type="entry name" value="EF_hand_dom"/>
</dbReference>
<feature type="transmembrane region" description="Helical" evidence="11">
    <location>
        <begin position="7"/>
        <end position="27"/>
    </location>
</feature>
<dbReference type="Gene3D" id="1.10.238.10">
    <property type="entry name" value="EF-hand"/>
    <property type="match status" value="2"/>
</dbReference>
<dbReference type="SMART" id="SM00054">
    <property type="entry name" value="EFh"/>
    <property type="match status" value="3"/>
</dbReference>
<dbReference type="SUPFAM" id="SSF47473">
    <property type="entry name" value="EF-hand"/>
    <property type="match status" value="2"/>
</dbReference>
<dbReference type="PANTHER" id="PTHR10827">
    <property type="entry name" value="RETICULOCALBIN"/>
    <property type="match status" value="1"/>
</dbReference>
<evidence type="ECO:0000256" key="11">
    <source>
        <dbReference type="SAM" id="Phobius"/>
    </source>
</evidence>
<dbReference type="InterPro" id="IPR011992">
    <property type="entry name" value="EF-hand-dom_pair"/>
</dbReference>